<name>A0ABY4CFB4_9BACT</name>
<organism evidence="1 2">
    <name type="scientific">Bdellovibrio reynosensis</name>
    <dbReference type="NCBI Taxonomy" id="2835041"/>
    <lineage>
        <taxon>Bacteria</taxon>
        <taxon>Pseudomonadati</taxon>
        <taxon>Bdellovibrionota</taxon>
        <taxon>Bdellovibrionia</taxon>
        <taxon>Bdellovibrionales</taxon>
        <taxon>Pseudobdellovibrionaceae</taxon>
        <taxon>Bdellovibrio</taxon>
    </lineage>
</organism>
<dbReference type="RefSeq" id="WP_243537077.1">
    <property type="nucleotide sequence ID" value="NZ_CP093442.1"/>
</dbReference>
<evidence type="ECO:0000313" key="1">
    <source>
        <dbReference type="EMBL" id="UOF00895.1"/>
    </source>
</evidence>
<protein>
    <submittedName>
        <fullName evidence="1">Uncharacterized protein</fullName>
    </submittedName>
</protein>
<accession>A0ABY4CFB4</accession>
<proteinExistence type="predicted"/>
<dbReference type="EMBL" id="CP093442">
    <property type="protein sequence ID" value="UOF00895.1"/>
    <property type="molecule type" value="Genomic_DNA"/>
</dbReference>
<sequence>MNPLPPQAYTKDTLLKAYQWLMSQNSSIKEMATTPDILVSLFLKATRDGDHALERPSIKNFKNELKSLAGMMGELDRPTQPPIQPQAPVQMQQHVPAQHVPVQHAPVQHVHVQQAPVQMAIPVQTAYVQQPVAVHAPVPTQTQVSYTEKTMTAMTRNSDISELLDPASHEMIQEVKEAFNLSSDLEVLRMLIKIGYTRARGLTK</sequence>
<gene>
    <name evidence="1" type="ORF">MNR06_14430</name>
</gene>
<reference evidence="1" key="1">
    <citation type="submission" date="2022-03" db="EMBL/GenBank/DDBJ databases">
        <title>Genome Identification and Characterization of new species Bdellovibrio reynosense LBG001 sp. nov. from a Mexico soil sample.</title>
        <authorList>
            <person name="Camilli A."/>
            <person name="Ajao Y."/>
            <person name="Guo X."/>
        </authorList>
    </citation>
    <scope>NUCLEOTIDE SEQUENCE</scope>
    <source>
        <strain evidence="1">LBG001</strain>
    </source>
</reference>
<keyword evidence="2" id="KW-1185">Reference proteome</keyword>
<dbReference type="Proteomes" id="UP000830116">
    <property type="component" value="Chromosome"/>
</dbReference>
<evidence type="ECO:0000313" key="2">
    <source>
        <dbReference type="Proteomes" id="UP000830116"/>
    </source>
</evidence>